<sequence>MADLYPHKSGWGMMEPVALINHNVCILYGSIKHFRKVQYFEPIPPFQCLDIGAIALQTTTPRTPAPNLEVFDNEFGQYRWYPLDNAQVTLWLPQVDGRYSLRNMQVPVGMEIVDRDPDLHFTEMFVWEDRHPFFEATNFMDYALTQCRIIAQGYRYVTEPLAKNVIARIEAGEVACTFVVASGWAGSTR</sequence>
<evidence type="ECO:0000313" key="1">
    <source>
        <dbReference type="EMBL" id="KKN16296.1"/>
    </source>
</evidence>
<accession>A0A0F9QT89</accession>
<protein>
    <submittedName>
        <fullName evidence="1">Uncharacterized protein</fullName>
    </submittedName>
</protein>
<name>A0A0F9QT89_9ZZZZ</name>
<comment type="caution">
    <text evidence="1">The sequence shown here is derived from an EMBL/GenBank/DDBJ whole genome shotgun (WGS) entry which is preliminary data.</text>
</comment>
<reference evidence="1" key="1">
    <citation type="journal article" date="2015" name="Nature">
        <title>Complex archaea that bridge the gap between prokaryotes and eukaryotes.</title>
        <authorList>
            <person name="Spang A."/>
            <person name="Saw J.H."/>
            <person name="Jorgensen S.L."/>
            <person name="Zaremba-Niedzwiedzka K."/>
            <person name="Martijn J."/>
            <person name="Lind A.E."/>
            <person name="van Eijk R."/>
            <person name="Schleper C."/>
            <person name="Guy L."/>
            <person name="Ettema T.J."/>
        </authorList>
    </citation>
    <scope>NUCLEOTIDE SEQUENCE</scope>
</reference>
<dbReference type="EMBL" id="LAZR01003627">
    <property type="protein sequence ID" value="KKN16296.1"/>
    <property type="molecule type" value="Genomic_DNA"/>
</dbReference>
<organism evidence="1">
    <name type="scientific">marine sediment metagenome</name>
    <dbReference type="NCBI Taxonomy" id="412755"/>
    <lineage>
        <taxon>unclassified sequences</taxon>
        <taxon>metagenomes</taxon>
        <taxon>ecological metagenomes</taxon>
    </lineage>
</organism>
<gene>
    <name evidence="1" type="ORF">LCGC14_0977220</name>
</gene>
<dbReference type="AlphaFoldDB" id="A0A0F9QT89"/>
<proteinExistence type="predicted"/>